<accession>A0ABT0Q8S9</accession>
<organism evidence="2 3">
    <name type="scientific">Ruegeria spongiae</name>
    <dbReference type="NCBI Taxonomy" id="2942209"/>
    <lineage>
        <taxon>Bacteria</taxon>
        <taxon>Pseudomonadati</taxon>
        <taxon>Pseudomonadota</taxon>
        <taxon>Alphaproteobacteria</taxon>
        <taxon>Rhodobacterales</taxon>
        <taxon>Roseobacteraceae</taxon>
        <taxon>Ruegeria</taxon>
    </lineage>
</organism>
<evidence type="ECO:0000256" key="1">
    <source>
        <dbReference type="SAM" id="SignalP"/>
    </source>
</evidence>
<proteinExistence type="predicted"/>
<name>A0ABT0Q8S9_9RHOB</name>
<feature type="signal peptide" evidence="1">
    <location>
        <begin position="1"/>
        <end position="22"/>
    </location>
</feature>
<gene>
    <name evidence="2" type="ORF">M3P21_22240</name>
</gene>
<dbReference type="Proteomes" id="UP001203880">
    <property type="component" value="Unassembled WGS sequence"/>
</dbReference>
<evidence type="ECO:0008006" key="4">
    <source>
        <dbReference type="Google" id="ProtNLM"/>
    </source>
</evidence>
<comment type="caution">
    <text evidence="2">The sequence shown here is derived from an EMBL/GenBank/DDBJ whole genome shotgun (WGS) entry which is preliminary data.</text>
</comment>
<evidence type="ECO:0000313" key="3">
    <source>
        <dbReference type="Proteomes" id="UP001203880"/>
    </source>
</evidence>
<sequence length="249" mass="25362">MKTALCAALASLLLVACGSSERLTLTTSTEIAISADPAIGQVNIGYDRTEMVVAPNNPDTGAVPSVVASLSTNGNPFDPKVHQVFATGTAADIVAGDSATAKPAGNLPAKDKRTVLIFGTSTNVGLNASVEGQGLPNVVFGYKRREAATIPLSPDEIGAGTTSSVLAAVSVDGDAGQVDGTRLTVSQFMATGRAAELLAGSDCVKENFEAEAGVATAARLRSNSVGNQVTESEILAQRVADCVRNKQTQ</sequence>
<protein>
    <recommendedName>
        <fullName evidence="4">Lipoprotein</fullName>
    </recommendedName>
</protein>
<keyword evidence="1" id="KW-0732">Signal</keyword>
<feature type="chain" id="PRO_5046860492" description="Lipoprotein" evidence="1">
    <location>
        <begin position="23"/>
        <end position="249"/>
    </location>
</feature>
<keyword evidence="3" id="KW-1185">Reference proteome</keyword>
<dbReference type="RefSeq" id="WP_249713698.1">
    <property type="nucleotide sequence ID" value="NZ_JAMFMB010000072.1"/>
</dbReference>
<evidence type="ECO:0000313" key="2">
    <source>
        <dbReference type="EMBL" id="MCL6286215.1"/>
    </source>
</evidence>
<reference evidence="2" key="1">
    <citation type="submission" date="2022-05" db="EMBL/GenBank/DDBJ databases">
        <authorList>
            <person name="Park J.-S."/>
        </authorList>
    </citation>
    <scope>NUCLEOTIDE SEQUENCE</scope>
    <source>
        <strain evidence="2">2012CJ41-6</strain>
    </source>
</reference>
<dbReference type="PROSITE" id="PS51257">
    <property type="entry name" value="PROKAR_LIPOPROTEIN"/>
    <property type="match status" value="1"/>
</dbReference>
<dbReference type="EMBL" id="JAMFMB010000072">
    <property type="protein sequence ID" value="MCL6286215.1"/>
    <property type="molecule type" value="Genomic_DNA"/>
</dbReference>